<feature type="non-terminal residue" evidence="2">
    <location>
        <position position="204"/>
    </location>
</feature>
<evidence type="ECO:0000256" key="1">
    <source>
        <dbReference type="SAM" id="MobiDB-lite"/>
    </source>
</evidence>
<dbReference type="EMBL" id="UINC01144206">
    <property type="protein sequence ID" value="SVD33571.1"/>
    <property type="molecule type" value="Genomic_DNA"/>
</dbReference>
<name>A0A382UIP8_9ZZZZ</name>
<sequence length="204" mass="21135">MSISGGPIGNNPSVQPGQLPTDAATPAQPSGQAEAGVGAKVQFQNPKDADIAALLTRAGVGGVQGADAVESSQQVKSAKAAQQAVSVQATLPPPMPPRVKMTQDLKTGAESFTNNLDAAITGSVQGGVNFDTMNANLMLAEFLKLNIMDPNNSVETHNELAEAMSTLRQKGIDDSLAKSAEAQEMKKEAEQYAQTAQIIGYIVS</sequence>
<accession>A0A382UIP8</accession>
<proteinExistence type="predicted"/>
<gene>
    <name evidence="2" type="ORF">METZ01_LOCUS386425</name>
</gene>
<protein>
    <submittedName>
        <fullName evidence="2">Uncharacterized protein</fullName>
    </submittedName>
</protein>
<dbReference type="AlphaFoldDB" id="A0A382UIP8"/>
<organism evidence="2">
    <name type="scientific">marine metagenome</name>
    <dbReference type="NCBI Taxonomy" id="408172"/>
    <lineage>
        <taxon>unclassified sequences</taxon>
        <taxon>metagenomes</taxon>
        <taxon>ecological metagenomes</taxon>
    </lineage>
</organism>
<feature type="region of interest" description="Disordered" evidence="1">
    <location>
        <begin position="1"/>
        <end position="40"/>
    </location>
</feature>
<evidence type="ECO:0000313" key="2">
    <source>
        <dbReference type="EMBL" id="SVD33571.1"/>
    </source>
</evidence>
<reference evidence="2" key="1">
    <citation type="submission" date="2018-05" db="EMBL/GenBank/DDBJ databases">
        <authorList>
            <person name="Lanie J.A."/>
            <person name="Ng W.-L."/>
            <person name="Kazmierczak K.M."/>
            <person name="Andrzejewski T.M."/>
            <person name="Davidsen T.M."/>
            <person name="Wayne K.J."/>
            <person name="Tettelin H."/>
            <person name="Glass J.I."/>
            <person name="Rusch D."/>
            <person name="Podicherti R."/>
            <person name="Tsui H.-C.T."/>
            <person name="Winkler M.E."/>
        </authorList>
    </citation>
    <scope>NUCLEOTIDE SEQUENCE</scope>
</reference>